<evidence type="ECO:0000256" key="5">
    <source>
        <dbReference type="ARBA" id="ARBA00022833"/>
    </source>
</evidence>
<dbReference type="PROSITE" id="PS00903">
    <property type="entry name" value="CYT_DCMP_DEAMINASES_1"/>
    <property type="match status" value="1"/>
</dbReference>
<dbReference type="Pfam" id="PF00383">
    <property type="entry name" value="dCMP_cyt_deam_1"/>
    <property type="match status" value="1"/>
</dbReference>
<dbReference type="Gene3D" id="3.40.140.10">
    <property type="entry name" value="Cytidine Deaminase, domain 2"/>
    <property type="match status" value="1"/>
</dbReference>
<dbReference type="InterPro" id="IPR002125">
    <property type="entry name" value="CMP_dCMP_dom"/>
</dbReference>
<comment type="similarity">
    <text evidence="2">Belongs to the cytidine and deoxycytidylate deaminase family.</text>
</comment>
<dbReference type="InterPro" id="IPR015517">
    <property type="entry name" value="dCMP_deaminase-rel"/>
</dbReference>
<dbReference type="InterPro" id="IPR035105">
    <property type="entry name" value="Deoxycytidylate_deaminase_dom"/>
</dbReference>
<dbReference type="GO" id="GO:0004132">
    <property type="term" value="F:dCMP deaminase activity"/>
    <property type="evidence" value="ECO:0007669"/>
    <property type="project" value="TreeGrafter"/>
</dbReference>
<dbReference type="EMBL" id="PCXE01000002">
    <property type="protein sequence ID" value="PIR26997.1"/>
    <property type="molecule type" value="Genomic_DNA"/>
</dbReference>
<proteinExistence type="inferred from homology"/>
<evidence type="ECO:0000256" key="2">
    <source>
        <dbReference type="ARBA" id="ARBA00006576"/>
    </source>
</evidence>
<gene>
    <name evidence="7" type="ORF">COV41_00020</name>
</gene>
<evidence type="ECO:0000256" key="3">
    <source>
        <dbReference type="ARBA" id="ARBA00022723"/>
    </source>
</evidence>
<evidence type="ECO:0000313" key="8">
    <source>
        <dbReference type="Proteomes" id="UP000236846"/>
    </source>
</evidence>
<dbReference type="PROSITE" id="PS51747">
    <property type="entry name" value="CYT_DCMP_DEAMINASES_2"/>
    <property type="match status" value="1"/>
</dbReference>
<dbReference type="Proteomes" id="UP000236846">
    <property type="component" value="Unassembled WGS sequence"/>
</dbReference>
<protein>
    <submittedName>
        <fullName evidence="7">Cytidine deaminase</fullName>
    </submittedName>
</protein>
<sequence>MKIALVVSERATCRRHSVGAIIVKDKVILATGYNGAPKGAKDCLELGCLRDKLGIPSGQRNEICRAAHAEQNAIIQSAGGLGSTNGATMYCTHSPCNVCAKMM</sequence>
<dbReference type="AlphaFoldDB" id="A0A2H0PYC9"/>
<dbReference type="PANTHER" id="PTHR11086">
    <property type="entry name" value="DEOXYCYTIDYLATE DEAMINASE-RELATED"/>
    <property type="match status" value="1"/>
</dbReference>
<feature type="domain" description="CMP/dCMP-type deaminase" evidence="6">
    <location>
        <begin position="1"/>
        <end position="103"/>
    </location>
</feature>
<dbReference type="CDD" id="cd01286">
    <property type="entry name" value="deoxycytidylate_deaminase"/>
    <property type="match status" value="1"/>
</dbReference>
<organism evidence="7 8">
    <name type="scientific">Candidatus Brennerbacteria bacterium CG11_big_fil_rev_8_21_14_0_20_43_10</name>
    <dbReference type="NCBI Taxonomy" id="1974523"/>
    <lineage>
        <taxon>Bacteria</taxon>
        <taxon>Candidatus Brenneribacteriota</taxon>
    </lineage>
</organism>
<name>A0A2H0PYC9_9BACT</name>
<comment type="cofactor">
    <cofactor evidence="1">
        <name>Zn(2+)</name>
        <dbReference type="ChEBI" id="CHEBI:29105"/>
    </cofactor>
</comment>
<keyword evidence="3" id="KW-0479">Metal-binding</keyword>
<dbReference type="PANTHER" id="PTHR11086:SF18">
    <property type="entry name" value="DEOXYCYTIDYLATE DEAMINASE"/>
    <property type="match status" value="1"/>
</dbReference>
<evidence type="ECO:0000259" key="6">
    <source>
        <dbReference type="PROSITE" id="PS51747"/>
    </source>
</evidence>
<dbReference type="InterPro" id="IPR016193">
    <property type="entry name" value="Cytidine_deaminase-like"/>
</dbReference>
<dbReference type="SUPFAM" id="SSF53927">
    <property type="entry name" value="Cytidine deaminase-like"/>
    <property type="match status" value="1"/>
</dbReference>
<evidence type="ECO:0000313" key="7">
    <source>
        <dbReference type="EMBL" id="PIR26997.1"/>
    </source>
</evidence>
<dbReference type="GO" id="GO:0005737">
    <property type="term" value="C:cytoplasm"/>
    <property type="evidence" value="ECO:0007669"/>
    <property type="project" value="TreeGrafter"/>
</dbReference>
<dbReference type="GO" id="GO:0008270">
    <property type="term" value="F:zinc ion binding"/>
    <property type="evidence" value="ECO:0007669"/>
    <property type="project" value="InterPro"/>
</dbReference>
<accession>A0A2H0PYC9</accession>
<feature type="non-terminal residue" evidence="7">
    <location>
        <position position="103"/>
    </location>
</feature>
<reference evidence="7 8" key="1">
    <citation type="submission" date="2017-09" db="EMBL/GenBank/DDBJ databases">
        <title>Depth-based differentiation of microbial function through sediment-hosted aquifers and enrichment of novel symbionts in the deep terrestrial subsurface.</title>
        <authorList>
            <person name="Probst A.J."/>
            <person name="Ladd B."/>
            <person name="Jarett J.K."/>
            <person name="Geller-Mcgrath D.E."/>
            <person name="Sieber C.M."/>
            <person name="Emerson J.B."/>
            <person name="Anantharaman K."/>
            <person name="Thomas B.C."/>
            <person name="Malmstrom R."/>
            <person name="Stieglmeier M."/>
            <person name="Klingl A."/>
            <person name="Woyke T."/>
            <person name="Ryan C.M."/>
            <person name="Banfield J.F."/>
        </authorList>
    </citation>
    <scope>NUCLEOTIDE SEQUENCE [LARGE SCALE GENOMIC DNA]</scope>
    <source>
        <strain evidence="7">CG11_big_fil_rev_8_21_14_0_20_43_10</strain>
    </source>
</reference>
<comment type="caution">
    <text evidence="7">The sequence shown here is derived from an EMBL/GenBank/DDBJ whole genome shotgun (WGS) entry which is preliminary data.</text>
</comment>
<keyword evidence="5" id="KW-0862">Zinc</keyword>
<dbReference type="InterPro" id="IPR016192">
    <property type="entry name" value="APOBEC/CMP_deaminase_Zn-bd"/>
</dbReference>
<keyword evidence="4" id="KW-0378">Hydrolase</keyword>
<evidence type="ECO:0000256" key="4">
    <source>
        <dbReference type="ARBA" id="ARBA00022801"/>
    </source>
</evidence>
<evidence type="ECO:0000256" key="1">
    <source>
        <dbReference type="ARBA" id="ARBA00001947"/>
    </source>
</evidence>